<proteinExistence type="predicted"/>
<reference evidence="2 3" key="1">
    <citation type="submission" date="2021-07" db="EMBL/GenBank/DDBJ databases">
        <title>FDA dAtabase for Regulatory Grade micrObial Sequences (FDA-ARGOS): Supporting development and validation of Infectious Disease Dx tests.</title>
        <authorList>
            <person name="Sproer C."/>
            <person name="Gronow S."/>
            <person name="Severitt S."/>
            <person name="Schroder I."/>
            <person name="Tallon L."/>
            <person name="Sadzewicz L."/>
            <person name="Zhao X."/>
            <person name="Boylan J."/>
            <person name="Ott S."/>
            <person name="Bowen H."/>
            <person name="Vavikolanu K."/>
            <person name="Mehta A."/>
            <person name="Aluvathingal J."/>
            <person name="Nadendla S."/>
            <person name="Lowell S."/>
            <person name="Myers T."/>
            <person name="Yan Y."/>
        </authorList>
    </citation>
    <scope>NUCLEOTIDE SEQUENCE [LARGE SCALE GENOMIC DNA]</scope>
    <source>
        <strain evidence="2 3">FDAARGOS_1401</strain>
    </source>
</reference>
<dbReference type="EMBL" id="CP079898">
    <property type="protein sequence ID" value="QXZ23297.1"/>
    <property type="molecule type" value="Genomic_DNA"/>
</dbReference>
<accession>A0ABD7F4L7</accession>
<dbReference type="AlphaFoldDB" id="A0ABD7F4L7"/>
<evidence type="ECO:0000313" key="3">
    <source>
        <dbReference type="Proteomes" id="UP000827069"/>
    </source>
</evidence>
<sequence>MKVTINERDYILLTKCPLLETTERYEFKTDVHQSFDATEEERIPLIDAARQSFNYSMLAYKAEIQGMFDTFYDELRAEYLIPQMLETVTVSDIDGDFIDCDTSLLNVGVDSFILVKSNNTFAAVQVTEIGRYEVIEEVPTYFDGFRIHTAIEATSPILQPLRLCIIDGDMTAQMNALVFKPQVTFRVLENIEYPISAAPEQFNSEDYCDWKVLLNGDYLDVSFSQHQNIVDGGMGNIWGYTHWMGAKKMFVLRLLMRNPQEYIDLKKWFYRRRGRLNAFYLQMFEGDKNNPVKRLFRLNSDAIEFNFKGAGIVETNVPVVELTP</sequence>
<organism evidence="2 3">
    <name type="scientific">Acinetobacter septicus</name>
    <dbReference type="NCBI Taxonomy" id="465797"/>
    <lineage>
        <taxon>Bacteria</taxon>
        <taxon>Pseudomonadati</taxon>
        <taxon>Pseudomonadota</taxon>
        <taxon>Gammaproteobacteria</taxon>
        <taxon>Moraxellales</taxon>
        <taxon>Moraxellaceae</taxon>
        <taxon>Acinetobacter</taxon>
    </lineage>
</organism>
<keyword evidence="3" id="KW-1185">Reference proteome</keyword>
<dbReference type="Proteomes" id="UP000827069">
    <property type="component" value="Chromosome"/>
</dbReference>
<evidence type="ECO:0000313" key="2">
    <source>
        <dbReference type="EMBL" id="QXZ23297.1"/>
    </source>
</evidence>
<name>A0ABD7F4L7_9GAMM</name>
<gene>
    <name evidence="1" type="ORF">I6L31_00015</name>
    <name evidence="2" type="ORF">I6L31_00335</name>
</gene>
<protein>
    <submittedName>
        <fullName evidence="2">Uncharacterized protein</fullName>
    </submittedName>
</protein>
<dbReference type="RefSeq" id="WP_005003642.1">
    <property type="nucleotide sequence ID" value="NZ_CP079898.1"/>
</dbReference>
<dbReference type="EMBL" id="CP079898">
    <property type="protein sequence ID" value="QXZ23236.1"/>
    <property type="molecule type" value="Genomic_DNA"/>
</dbReference>
<evidence type="ECO:0000313" key="1">
    <source>
        <dbReference type="EMBL" id="QXZ23236.1"/>
    </source>
</evidence>